<evidence type="ECO:0000256" key="4">
    <source>
        <dbReference type="ARBA" id="ARBA00022729"/>
    </source>
</evidence>
<accession>A0ABS9KJ48</accession>
<dbReference type="SUPFAM" id="SSF53649">
    <property type="entry name" value="Alkaline phosphatase-like"/>
    <property type="match status" value="1"/>
</dbReference>
<organism evidence="9 10">
    <name type="scientific">Rhodohalobacter sulfatireducens</name>
    <dbReference type="NCBI Taxonomy" id="2911366"/>
    <lineage>
        <taxon>Bacteria</taxon>
        <taxon>Pseudomonadati</taxon>
        <taxon>Balneolota</taxon>
        <taxon>Balneolia</taxon>
        <taxon>Balneolales</taxon>
        <taxon>Balneolaceae</taxon>
        <taxon>Rhodohalobacter</taxon>
    </lineage>
</organism>
<keyword evidence="4" id="KW-0732">Signal</keyword>
<evidence type="ECO:0000256" key="7">
    <source>
        <dbReference type="SAM" id="Phobius"/>
    </source>
</evidence>
<keyword evidence="7" id="KW-1133">Transmembrane helix</keyword>
<feature type="transmembrane region" description="Helical" evidence="7">
    <location>
        <begin position="12"/>
        <end position="29"/>
    </location>
</feature>
<evidence type="ECO:0000256" key="2">
    <source>
        <dbReference type="ARBA" id="ARBA00008779"/>
    </source>
</evidence>
<comment type="cofactor">
    <cofactor evidence="1">
        <name>Ca(2+)</name>
        <dbReference type="ChEBI" id="CHEBI:29108"/>
    </cofactor>
</comment>
<evidence type="ECO:0000313" key="10">
    <source>
        <dbReference type="Proteomes" id="UP001165366"/>
    </source>
</evidence>
<keyword evidence="7" id="KW-0812">Transmembrane</keyword>
<name>A0ABS9KJ48_9BACT</name>
<reference evidence="9" key="1">
    <citation type="submission" date="2022-01" db="EMBL/GenBank/DDBJ databases">
        <authorList>
            <person name="Wang Y."/>
        </authorList>
    </citation>
    <scope>NUCLEOTIDE SEQUENCE</scope>
    <source>
        <strain evidence="9">WB101</strain>
    </source>
</reference>
<gene>
    <name evidence="9" type="ORF">L6773_20095</name>
</gene>
<dbReference type="PANTHER" id="PTHR45953">
    <property type="entry name" value="IDURONATE 2-SULFATASE"/>
    <property type="match status" value="1"/>
</dbReference>
<evidence type="ECO:0000259" key="8">
    <source>
        <dbReference type="Pfam" id="PF00884"/>
    </source>
</evidence>
<evidence type="ECO:0000256" key="6">
    <source>
        <dbReference type="ARBA" id="ARBA00022837"/>
    </source>
</evidence>
<feature type="domain" description="Sulfatase N-terminal" evidence="8">
    <location>
        <begin position="36"/>
        <end position="400"/>
    </location>
</feature>
<dbReference type="PANTHER" id="PTHR45953:SF1">
    <property type="entry name" value="IDURONATE 2-SULFATASE"/>
    <property type="match status" value="1"/>
</dbReference>
<dbReference type="Proteomes" id="UP001165366">
    <property type="component" value="Unassembled WGS sequence"/>
</dbReference>
<dbReference type="InterPro" id="IPR035874">
    <property type="entry name" value="IDS"/>
</dbReference>
<evidence type="ECO:0000256" key="3">
    <source>
        <dbReference type="ARBA" id="ARBA00022723"/>
    </source>
</evidence>
<reference evidence="9" key="2">
    <citation type="submission" date="2024-05" db="EMBL/GenBank/DDBJ databases">
        <title>Rhodohalobacter halophilus gen. nov., sp. nov., a moderately halophilic member of the family Balneolaceae.</title>
        <authorList>
            <person name="Xia J."/>
        </authorList>
    </citation>
    <scope>NUCLEOTIDE SEQUENCE</scope>
    <source>
        <strain evidence="9">WB101</strain>
    </source>
</reference>
<dbReference type="InterPro" id="IPR017850">
    <property type="entry name" value="Alkaline_phosphatase_core_sf"/>
</dbReference>
<dbReference type="Gene3D" id="3.40.720.10">
    <property type="entry name" value="Alkaline Phosphatase, subunit A"/>
    <property type="match status" value="1"/>
</dbReference>
<dbReference type="CDD" id="cd16030">
    <property type="entry name" value="iduronate-2-sulfatase"/>
    <property type="match status" value="1"/>
</dbReference>
<dbReference type="InterPro" id="IPR000917">
    <property type="entry name" value="Sulfatase_N"/>
</dbReference>
<keyword evidence="6" id="KW-0106">Calcium</keyword>
<keyword evidence="5" id="KW-0378">Hydrolase</keyword>
<keyword evidence="10" id="KW-1185">Reference proteome</keyword>
<dbReference type="Pfam" id="PF00884">
    <property type="entry name" value="Sulfatase"/>
    <property type="match status" value="1"/>
</dbReference>
<dbReference type="PROSITE" id="PS51257">
    <property type="entry name" value="PROKAR_LIPOPROTEIN"/>
    <property type="match status" value="1"/>
</dbReference>
<proteinExistence type="inferred from homology"/>
<comment type="caution">
    <text evidence="9">The sequence shown here is derived from an EMBL/GenBank/DDBJ whole genome shotgun (WGS) entry which is preliminary data.</text>
</comment>
<evidence type="ECO:0000256" key="5">
    <source>
        <dbReference type="ARBA" id="ARBA00022801"/>
    </source>
</evidence>
<dbReference type="EMBL" id="JAKLWS010000047">
    <property type="protein sequence ID" value="MCG2590882.1"/>
    <property type="molecule type" value="Genomic_DNA"/>
</dbReference>
<dbReference type="RefSeq" id="WP_237856386.1">
    <property type="nucleotide sequence ID" value="NZ_JAKLWS010000047.1"/>
</dbReference>
<protein>
    <submittedName>
        <fullName evidence="9">Sulfatase</fullName>
    </submittedName>
</protein>
<keyword evidence="7" id="KW-0472">Membrane</keyword>
<keyword evidence="3" id="KW-0479">Metal-binding</keyword>
<comment type="similarity">
    <text evidence="2">Belongs to the sulfatase family.</text>
</comment>
<evidence type="ECO:0000256" key="1">
    <source>
        <dbReference type="ARBA" id="ARBA00001913"/>
    </source>
</evidence>
<evidence type="ECO:0000313" key="9">
    <source>
        <dbReference type="EMBL" id="MCG2590882.1"/>
    </source>
</evidence>
<sequence>MLKKKQNIYSKIIFLFFYGTGIIACEGHLQDHNRYNILFIAIDDLNTELGVYDKEYVNTPNIDEFASQGVTFKKHYVQAVSCGPSRYALLTGRSPSNSGVSANNQALYEGESAMVHQLLDGAQSMPELFERSGYHTVNIGKISHTPDGKAYNYDGTGDGHPELPNAWDEFATPYGQWERGWGTFFAYANGKHREDGRDNEDLMEFVVERDDDLPDGMMASTAIEKLKELKNRDEPFFLGLGFFKPHLPFVAPRKDWEAVQHWDIPPANNPDRIDTPYWNNSGEFYRYEMHFPKTRPLGPEDRMKVRRAYMASVRYVDRQVGRVLDALEQEGMADETIVVVWSDHGWYLGEFEMWGKHTLFERASHSPLIIRAPDIKEPGRKSNALVQAIDLYPTLVELTNPAFQKTHHPLDGISLVPVLNNETDFIRDGSLTFWRNAVSVRSQDYRLISTWSNEDQSWTDTELYNMSMAPDPATDISDENTEIVEEMEKMLKIHHNNSGK</sequence>